<accession>A0A0S2DGL0</accession>
<name>A0A0S2DGL0_LYSEN</name>
<feature type="region of interest" description="Disordered" evidence="1">
    <location>
        <begin position="32"/>
        <end position="53"/>
    </location>
</feature>
<dbReference type="PATRIC" id="fig|69.6.peg.2380"/>
<dbReference type="EMBL" id="CP013140">
    <property type="protein sequence ID" value="ALN57767.1"/>
    <property type="molecule type" value="Genomic_DNA"/>
</dbReference>
<evidence type="ECO:0000313" key="3">
    <source>
        <dbReference type="Proteomes" id="UP000061569"/>
    </source>
</evidence>
<evidence type="ECO:0000256" key="1">
    <source>
        <dbReference type="SAM" id="MobiDB-lite"/>
    </source>
</evidence>
<sequence length="53" mass="5540">MPPCRSGASRDRGATVRGETVDVLRMRQPPACISPAPATTASRLAPLLHGASR</sequence>
<dbReference type="AlphaFoldDB" id="A0A0S2DGL0"/>
<dbReference type="KEGG" id="lez:GLE_2418"/>
<feature type="compositionally biased region" description="Basic and acidic residues" evidence="1">
    <location>
        <begin position="8"/>
        <end position="20"/>
    </location>
</feature>
<protein>
    <submittedName>
        <fullName evidence="2">Uncharacterized protein</fullName>
    </submittedName>
</protein>
<proteinExistence type="predicted"/>
<evidence type="ECO:0000313" key="2">
    <source>
        <dbReference type="EMBL" id="ALN57767.1"/>
    </source>
</evidence>
<dbReference type="STRING" id="69.GLE_2418"/>
<organism evidence="2 3">
    <name type="scientific">Lysobacter enzymogenes</name>
    <dbReference type="NCBI Taxonomy" id="69"/>
    <lineage>
        <taxon>Bacteria</taxon>
        <taxon>Pseudomonadati</taxon>
        <taxon>Pseudomonadota</taxon>
        <taxon>Gammaproteobacteria</taxon>
        <taxon>Lysobacterales</taxon>
        <taxon>Lysobacteraceae</taxon>
        <taxon>Lysobacter</taxon>
    </lineage>
</organism>
<dbReference type="Proteomes" id="UP000061569">
    <property type="component" value="Chromosome"/>
</dbReference>
<gene>
    <name evidence="2" type="ORF">GLE_2418</name>
</gene>
<reference evidence="2 3" key="1">
    <citation type="submission" date="2015-11" db="EMBL/GenBank/DDBJ databases">
        <title>Genome sequences of Lysobacter enzymogenes strain C3 and Lysobacter antibioticus ATCC 29479.</title>
        <authorList>
            <person name="Kobayashi D.Y."/>
        </authorList>
    </citation>
    <scope>NUCLEOTIDE SEQUENCE [LARGE SCALE GENOMIC DNA]</scope>
    <source>
        <strain evidence="2 3">C3</strain>
    </source>
</reference>
<feature type="region of interest" description="Disordered" evidence="1">
    <location>
        <begin position="1"/>
        <end position="20"/>
    </location>
</feature>